<gene>
    <name evidence="2" type="ORF">F2Q69_00059999</name>
</gene>
<organism evidence="2 3">
    <name type="scientific">Brassica cretica</name>
    <name type="common">Mustard</name>
    <dbReference type="NCBI Taxonomy" id="69181"/>
    <lineage>
        <taxon>Eukaryota</taxon>
        <taxon>Viridiplantae</taxon>
        <taxon>Streptophyta</taxon>
        <taxon>Embryophyta</taxon>
        <taxon>Tracheophyta</taxon>
        <taxon>Spermatophyta</taxon>
        <taxon>Magnoliopsida</taxon>
        <taxon>eudicotyledons</taxon>
        <taxon>Gunneridae</taxon>
        <taxon>Pentapetalae</taxon>
        <taxon>rosids</taxon>
        <taxon>malvids</taxon>
        <taxon>Brassicales</taxon>
        <taxon>Brassicaceae</taxon>
        <taxon>Brassiceae</taxon>
        <taxon>Brassica</taxon>
    </lineage>
</organism>
<proteinExistence type="predicted"/>
<evidence type="ECO:0000313" key="3">
    <source>
        <dbReference type="Proteomes" id="UP000712600"/>
    </source>
</evidence>
<dbReference type="Proteomes" id="UP000712600">
    <property type="component" value="Unassembled WGS sequence"/>
</dbReference>
<feature type="compositionally biased region" description="Basic and acidic residues" evidence="1">
    <location>
        <begin position="88"/>
        <end position="97"/>
    </location>
</feature>
<feature type="compositionally biased region" description="Basic and acidic residues" evidence="1">
    <location>
        <begin position="106"/>
        <end position="116"/>
    </location>
</feature>
<dbReference type="EMBL" id="QGKX02000095">
    <property type="protein sequence ID" value="KAF3570215.1"/>
    <property type="molecule type" value="Genomic_DNA"/>
</dbReference>
<sequence length="173" mass="18731">MRKDDLWELVKLGESRHSMDEPSVPGRTEAVLGRTKGGGGPSNNDYIRRSDIDTLIKMLKENGIKVSQDQNSGGGCPRTSPPPMETTEQPHLHHEGGEETGAQESSSDRRGEDLASHDQGGVETTQDGVETDSVPVGESSGDETQEEAISKGRQGSEAQNLLRITRLISLFYS</sequence>
<comment type="caution">
    <text evidence="2">The sequence shown here is derived from an EMBL/GenBank/DDBJ whole genome shotgun (WGS) entry which is preliminary data.</text>
</comment>
<evidence type="ECO:0000256" key="1">
    <source>
        <dbReference type="SAM" id="MobiDB-lite"/>
    </source>
</evidence>
<feature type="region of interest" description="Disordered" evidence="1">
    <location>
        <begin position="61"/>
        <end position="158"/>
    </location>
</feature>
<evidence type="ECO:0000313" key="2">
    <source>
        <dbReference type="EMBL" id="KAF3570215.1"/>
    </source>
</evidence>
<reference evidence="2" key="1">
    <citation type="submission" date="2019-12" db="EMBL/GenBank/DDBJ databases">
        <title>Genome sequencing and annotation of Brassica cretica.</title>
        <authorList>
            <person name="Studholme D.J."/>
            <person name="Sarris P."/>
        </authorList>
    </citation>
    <scope>NUCLEOTIDE SEQUENCE</scope>
    <source>
        <strain evidence="2">PFS-109/04</strain>
        <tissue evidence="2">Leaf</tissue>
    </source>
</reference>
<dbReference type="AlphaFoldDB" id="A0A8S9RBV5"/>
<name>A0A8S9RBV5_BRACR</name>
<protein>
    <submittedName>
        <fullName evidence="2">Uncharacterized protein</fullName>
    </submittedName>
</protein>
<feature type="region of interest" description="Disordered" evidence="1">
    <location>
        <begin position="13"/>
        <end position="49"/>
    </location>
</feature>
<accession>A0A8S9RBV5</accession>